<dbReference type="Gene3D" id="3.40.50.360">
    <property type="match status" value="1"/>
</dbReference>
<name>A0ABM5TX22_9ACTN</name>
<dbReference type="RefSeq" id="WP_208903116.1">
    <property type="nucleotide sequence ID" value="NZ_CP011497.1"/>
</dbReference>
<gene>
    <name evidence="3" type="ORF">ABB07_38255</name>
</gene>
<feature type="domain" description="SnoaL-like" evidence="2">
    <location>
        <begin position="204"/>
        <end position="325"/>
    </location>
</feature>
<organism evidence="3 4">
    <name type="scientific">Streptomyces incarnatus</name>
    <dbReference type="NCBI Taxonomy" id="665007"/>
    <lineage>
        <taxon>Bacteria</taxon>
        <taxon>Bacillati</taxon>
        <taxon>Actinomycetota</taxon>
        <taxon>Actinomycetes</taxon>
        <taxon>Kitasatosporales</taxon>
        <taxon>Streptomycetaceae</taxon>
        <taxon>Streptomyces</taxon>
    </lineage>
</organism>
<dbReference type="EMBL" id="CP011497">
    <property type="protein sequence ID" value="AKJ15693.1"/>
    <property type="molecule type" value="Genomic_DNA"/>
</dbReference>
<dbReference type="Gene3D" id="3.10.450.50">
    <property type="match status" value="1"/>
</dbReference>
<evidence type="ECO:0000259" key="2">
    <source>
        <dbReference type="Pfam" id="PF13474"/>
    </source>
</evidence>
<dbReference type="Proteomes" id="UP000035366">
    <property type="component" value="Chromosome"/>
</dbReference>
<proteinExistence type="predicted"/>
<evidence type="ECO:0000313" key="3">
    <source>
        <dbReference type="EMBL" id="AKJ15693.1"/>
    </source>
</evidence>
<dbReference type="InterPro" id="IPR005025">
    <property type="entry name" value="FMN_Rdtase-like_dom"/>
</dbReference>
<dbReference type="InterPro" id="IPR037401">
    <property type="entry name" value="SnoaL-like"/>
</dbReference>
<keyword evidence="4" id="KW-1185">Reference proteome</keyword>
<dbReference type="PANTHER" id="PTHR30543:SF21">
    <property type="entry name" value="NAD(P)H-DEPENDENT FMN REDUCTASE LOT6"/>
    <property type="match status" value="1"/>
</dbReference>
<dbReference type="InterPro" id="IPR032710">
    <property type="entry name" value="NTF2-like_dom_sf"/>
</dbReference>
<accession>A0ABM5TX22</accession>
<dbReference type="SUPFAM" id="SSF52218">
    <property type="entry name" value="Flavoproteins"/>
    <property type="match status" value="1"/>
</dbReference>
<dbReference type="InterPro" id="IPR050712">
    <property type="entry name" value="NAD(P)H-dep_reductase"/>
</dbReference>
<reference evidence="3 4" key="1">
    <citation type="journal article" date="2015" name="ISME J.">
        <title>Draft Genome Sequence of Streptomyces incarnatus NRRL8089, which Produces the Nucleoside Antibiotic Sinefungin.</title>
        <authorList>
            <person name="Oshima K."/>
            <person name="Hattori M."/>
            <person name="Shimizu H."/>
            <person name="Fukuda K."/>
            <person name="Nemoto M."/>
            <person name="Inagaki K."/>
            <person name="Tamura T."/>
        </authorList>
    </citation>
    <scope>NUCLEOTIDE SEQUENCE [LARGE SCALE GENOMIC DNA]</scope>
    <source>
        <strain evidence="3 4">NRRL 8089</strain>
    </source>
</reference>
<protein>
    <submittedName>
        <fullName evidence="3">NADPH-dependent FMN reductase</fullName>
    </submittedName>
</protein>
<dbReference type="Pfam" id="PF03358">
    <property type="entry name" value="FMN_red"/>
    <property type="match status" value="1"/>
</dbReference>
<dbReference type="InterPro" id="IPR029039">
    <property type="entry name" value="Flavoprotein-like_sf"/>
</dbReference>
<dbReference type="PANTHER" id="PTHR30543">
    <property type="entry name" value="CHROMATE REDUCTASE"/>
    <property type="match status" value="1"/>
</dbReference>
<evidence type="ECO:0000259" key="1">
    <source>
        <dbReference type="Pfam" id="PF03358"/>
    </source>
</evidence>
<sequence length="338" mass="36931">MLKIGIILASVRDGRRGEQVAQWVAEAAARRTDAEFELVDLLDHPLPHLETEKPALLARGAYEDERTLAWAAAIAPCDGYVIVTPEYNHSMPGSLKNAIDHLYVEWNDKAVGFVSYGVDGGVRSVAQLRQLCGVLQLADVAEQVSLTLEGDFEDRTVFKPRESSARMLDMMLDGVVKWSEALAPLRGVGTTAGPSAAETGQSEIRDRIAEIIHGIQAKNLDALRRIYAPDVISFDVEPPLQHVGVDAKLKNWAKVFTVFQDVSYELRDLAVEVGGDIAFAHAFGRLSGTLATGDRTDGIWARGTFCFRRIDGDWLIVHDQASVPVDVLSGRSAADLEP</sequence>
<dbReference type="SUPFAM" id="SSF54427">
    <property type="entry name" value="NTF2-like"/>
    <property type="match status" value="1"/>
</dbReference>
<feature type="domain" description="NADPH-dependent FMN reductase-like" evidence="1">
    <location>
        <begin position="3"/>
        <end position="146"/>
    </location>
</feature>
<evidence type="ECO:0000313" key="4">
    <source>
        <dbReference type="Proteomes" id="UP000035366"/>
    </source>
</evidence>
<dbReference type="Pfam" id="PF13474">
    <property type="entry name" value="SnoaL_3"/>
    <property type="match status" value="1"/>
</dbReference>